<gene>
    <name evidence="1" type="ORF">GWO63_003800</name>
</gene>
<dbReference type="EMBL" id="JAACBX020000001">
    <property type="protein sequence ID" value="MBM0243415.1"/>
    <property type="molecule type" value="Genomic_DNA"/>
</dbReference>
<reference evidence="1 2" key="1">
    <citation type="submission" date="2021-01" db="EMBL/GenBank/DDBJ databases">
        <title>Complete genome sequences of Corynebacterium macginleyi strains isolated from infectious keratitis.</title>
        <authorList>
            <person name="Sagerfors S."/>
            <person name="Poehlein A."/>
            <person name="Soderquist B."/>
            <person name="Bruggemann H."/>
        </authorList>
    </citation>
    <scope>NUCLEOTIDE SEQUENCE [LARGE SCALE GENOMIC DNA]</scope>
    <source>
        <strain evidence="1 2">12T220</strain>
    </source>
</reference>
<organism evidence="1 2">
    <name type="scientific">Corynebacterium macginleyi</name>
    <dbReference type="NCBI Taxonomy" id="38290"/>
    <lineage>
        <taxon>Bacteria</taxon>
        <taxon>Bacillati</taxon>
        <taxon>Actinomycetota</taxon>
        <taxon>Actinomycetes</taxon>
        <taxon>Mycobacteriales</taxon>
        <taxon>Corynebacteriaceae</taxon>
        <taxon>Corynebacterium</taxon>
    </lineage>
</organism>
<protein>
    <submittedName>
        <fullName evidence="1">Uncharacterized protein</fullName>
    </submittedName>
</protein>
<dbReference type="RefSeq" id="WP_183122481.1">
    <property type="nucleotide sequence ID" value="NZ_CP068291.1"/>
</dbReference>
<accession>A0ABS1Y4W0</accession>
<evidence type="ECO:0000313" key="2">
    <source>
        <dbReference type="Proteomes" id="UP001518680"/>
    </source>
</evidence>
<keyword evidence="2" id="KW-1185">Reference proteome</keyword>
<name>A0ABS1Y4W0_9CORY</name>
<evidence type="ECO:0000313" key="1">
    <source>
        <dbReference type="EMBL" id="MBM0243415.1"/>
    </source>
</evidence>
<sequence length="109" mass="11823">MEYSPVKTGRALLLVVGHGISSVARGDADGAGNVVLPIPVGPTAWPWSWLTASINSYNPAPHTNNMTRSRPEVLRQMLTRNAIYMRQNEGIKMKSGLVVVDSFIGSPFT</sequence>
<proteinExistence type="predicted"/>
<dbReference type="Proteomes" id="UP001518680">
    <property type="component" value="Unassembled WGS sequence"/>
</dbReference>
<comment type="caution">
    <text evidence="1">The sequence shown here is derived from an EMBL/GenBank/DDBJ whole genome shotgun (WGS) entry which is preliminary data.</text>
</comment>